<dbReference type="Gene3D" id="3.40.50.720">
    <property type="entry name" value="NAD(P)-binding Rossmann-like Domain"/>
    <property type="match status" value="1"/>
</dbReference>
<protein>
    <submittedName>
        <fullName evidence="5">2-methylene-furan-3-one reductase-like</fullName>
    </submittedName>
</protein>
<dbReference type="GO" id="GO:0008270">
    <property type="term" value="F:zinc ion binding"/>
    <property type="evidence" value="ECO:0007669"/>
    <property type="project" value="InterPro"/>
</dbReference>
<keyword evidence="2" id="KW-0560">Oxidoreductase</keyword>
<evidence type="ECO:0000256" key="1">
    <source>
        <dbReference type="ARBA" id="ARBA00010371"/>
    </source>
</evidence>
<evidence type="ECO:0000313" key="5">
    <source>
        <dbReference type="EMBL" id="KAA3459383.1"/>
    </source>
</evidence>
<dbReference type="InterPro" id="IPR036291">
    <property type="entry name" value="NAD(P)-bd_dom_sf"/>
</dbReference>
<keyword evidence="6" id="KW-1185">Reference proteome</keyword>
<dbReference type="Proteomes" id="UP000325315">
    <property type="component" value="Unassembled WGS sequence"/>
</dbReference>
<dbReference type="PROSITE" id="PS01162">
    <property type="entry name" value="QOR_ZETA_CRYSTAL"/>
    <property type="match status" value="1"/>
</dbReference>
<evidence type="ECO:0000256" key="2">
    <source>
        <dbReference type="ARBA" id="ARBA00023002"/>
    </source>
</evidence>
<dbReference type="PANTHER" id="PTHR44573">
    <property type="entry name" value="NADPH-DEPENDENT ALKENAL/ONE OXIDOREDUCTASE, CHLOROPLASTIC"/>
    <property type="match status" value="1"/>
</dbReference>
<comment type="similarity">
    <text evidence="1">Belongs to the zinc-containing alcohol dehydrogenase family. Quinone oxidoreductase subfamily.</text>
</comment>
<dbReference type="SMART" id="SM00829">
    <property type="entry name" value="PKS_ER"/>
    <property type="match status" value="1"/>
</dbReference>
<dbReference type="Gene3D" id="3.90.180.10">
    <property type="entry name" value="Medium-chain alcohol dehydrogenases, catalytic domain"/>
    <property type="match status" value="1"/>
</dbReference>
<name>A0A5B6UPQ8_9ROSI</name>
<dbReference type="AlphaFoldDB" id="A0A5B6UPQ8"/>
<organism evidence="5 6">
    <name type="scientific">Gossypium australe</name>
    <dbReference type="NCBI Taxonomy" id="47621"/>
    <lineage>
        <taxon>Eukaryota</taxon>
        <taxon>Viridiplantae</taxon>
        <taxon>Streptophyta</taxon>
        <taxon>Embryophyta</taxon>
        <taxon>Tracheophyta</taxon>
        <taxon>Spermatophyta</taxon>
        <taxon>Magnoliopsida</taxon>
        <taxon>eudicotyledons</taxon>
        <taxon>Gunneridae</taxon>
        <taxon>Pentapetalae</taxon>
        <taxon>rosids</taxon>
        <taxon>malvids</taxon>
        <taxon>Malvales</taxon>
        <taxon>Malvaceae</taxon>
        <taxon>Malvoideae</taxon>
        <taxon>Gossypium</taxon>
    </lineage>
</organism>
<reference evidence="6" key="1">
    <citation type="journal article" date="2019" name="Plant Biotechnol. J.">
        <title>Genome sequencing of the Australian wild diploid species Gossypium australe highlights disease resistance and delayed gland morphogenesis.</title>
        <authorList>
            <person name="Cai Y."/>
            <person name="Cai X."/>
            <person name="Wang Q."/>
            <person name="Wang P."/>
            <person name="Zhang Y."/>
            <person name="Cai C."/>
            <person name="Xu Y."/>
            <person name="Wang K."/>
            <person name="Zhou Z."/>
            <person name="Wang C."/>
            <person name="Geng S."/>
            <person name="Li B."/>
            <person name="Dong Q."/>
            <person name="Hou Y."/>
            <person name="Wang H."/>
            <person name="Ai P."/>
            <person name="Liu Z."/>
            <person name="Yi F."/>
            <person name="Sun M."/>
            <person name="An G."/>
            <person name="Cheng J."/>
            <person name="Zhang Y."/>
            <person name="Shi Q."/>
            <person name="Xie Y."/>
            <person name="Shi X."/>
            <person name="Chang Y."/>
            <person name="Huang F."/>
            <person name="Chen Y."/>
            <person name="Hong S."/>
            <person name="Mi L."/>
            <person name="Sun Q."/>
            <person name="Zhang L."/>
            <person name="Zhou B."/>
            <person name="Peng R."/>
            <person name="Zhang X."/>
            <person name="Liu F."/>
        </authorList>
    </citation>
    <scope>NUCLEOTIDE SEQUENCE [LARGE SCALE GENOMIC DNA]</scope>
    <source>
        <strain evidence="6">cv. PA1801</strain>
    </source>
</reference>
<dbReference type="InterPro" id="IPR020843">
    <property type="entry name" value="ER"/>
</dbReference>
<accession>A0A5B6UPQ8</accession>
<dbReference type="SUPFAM" id="SSF51735">
    <property type="entry name" value="NAD(P)-binding Rossmann-fold domains"/>
    <property type="match status" value="1"/>
</dbReference>
<gene>
    <name evidence="5" type="ORF">EPI10_013881</name>
</gene>
<dbReference type="InterPro" id="IPR002364">
    <property type="entry name" value="Quin_OxRdtase/zeta-crystal_CS"/>
</dbReference>
<dbReference type="OrthoDB" id="962620at2759"/>
<feature type="domain" description="Enoyl reductase (ER)" evidence="4">
    <location>
        <begin position="18"/>
        <end position="324"/>
    </location>
</feature>
<sequence>MENVPCTMKAWIYGQHGKPEDVLKLKSDVVVPDLMEDQVLVKVMASGLNPVDNKRMIGIFVQAECPFPTVPGYNVAGVVMKVRSQVKNLKVGDEVYGNIYEKALDHPKQYGTLAEYTAVEERLLAPKPKNLSFAEAASLSVAIRTAYEGLQRCEFTAGQSILVLGGAGGVGSMVIQLAKHVFGASRVVATASTGKLELLRNLGADLAVDYTKENFEDLPEKFDVVYDCVDKILGQCEKAVKAMKEGGKVVIVIAAVTVPAFVFIVTSNGPDLEKLNPYLESGKVKLLLIPKASILSLKHLKDLHMLTLAELPEKLSYIQSNKIINLNAISIYMYTDKNIIERFTTVTKELPYVTNWFHIIIS</sequence>
<dbReference type="GO" id="GO:0016628">
    <property type="term" value="F:oxidoreductase activity, acting on the CH-CH group of donors, NAD or NADP as acceptor"/>
    <property type="evidence" value="ECO:0007669"/>
    <property type="project" value="InterPro"/>
</dbReference>
<dbReference type="EMBL" id="SMMG02000010">
    <property type="protein sequence ID" value="KAA3459383.1"/>
    <property type="molecule type" value="Genomic_DNA"/>
</dbReference>
<proteinExistence type="inferred from homology"/>
<dbReference type="Pfam" id="PF08240">
    <property type="entry name" value="ADH_N"/>
    <property type="match status" value="1"/>
</dbReference>
<keyword evidence="3" id="KW-0520">NAD</keyword>
<dbReference type="SUPFAM" id="SSF50129">
    <property type="entry name" value="GroES-like"/>
    <property type="match status" value="1"/>
</dbReference>
<dbReference type="InterPro" id="IPR013154">
    <property type="entry name" value="ADH-like_N"/>
</dbReference>
<dbReference type="InterPro" id="IPR013149">
    <property type="entry name" value="ADH-like_C"/>
</dbReference>
<dbReference type="CDD" id="cd05289">
    <property type="entry name" value="MDR_like_2"/>
    <property type="match status" value="1"/>
</dbReference>
<evidence type="ECO:0000259" key="4">
    <source>
        <dbReference type="SMART" id="SM00829"/>
    </source>
</evidence>
<dbReference type="InterPro" id="IPR044626">
    <property type="entry name" value="AOR-like"/>
</dbReference>
<dbReference type="Pfam" id="PF00107">
    <property type="entry name" value="ADH_zinc_N"/>
    <property type="match status" value="1"/>
</dbReference>
<dbReference type="PANTHER" id="PTHR44573:SF2">
    <property type="entry name" value="2-METHYLENE-FURAN-3-ONE REDUCTASE-LIKE"/>
    <property type="match status" value="1"/>
</dbReference>
<dbReference type="InterPro" id="IPR011032">
    <property type="entry name" value="GroES-like_sf"/>
</dbReference>
<evidence type="ECO:0000256" key="3">
    <source>
        <dbReference type="ARBA" id="ARBA00023027"/>
    </source>
</evidence>
<evidence type="ECO:0000313" key="6">
    <source>
        <dbReference type="Proteomes" id="UP000325315"/>
    </source>
</evidence>
<comment type="caution">
    <text evidence="5">The sequence shown here is derived from an EMBL/GenBank/DDBJ whole genome shotgun (WGS) entry which is preliminary data.</text>
</comment>